<accession>A0A955LGK2</accession>
<dbReference type="Gene3D" id="1.20.120.450">
    <property type="entry name" value="dinb family like domain"/>
    <property type="match status" value="1"/>
</dbReference>
<reference evidence="1" key="2">
    <citation type="journal article" date="2021" name="Microbiome">
        <title>Successional dynamics and alternative stable states in a saline activated sludge microbial community over 9 years.</title>
        <authorList>
            <person name="Wang Y."/>
            <person name="Ye J."/>
            <person name="Ju F."/>
            <person name="Liu L."/>
            <person name="Boyd J.A."/>
            <person name="Deng Y."/>
            <person name="Parks D.H."/>
            <person name="Jiang X."/>
            <person name="Yin X."/>
            <person name="Woodcroft B.J."/>
            <person name="Tyson G.W."/>
            <person name="Hugenholtz P."/>
            <person name="Polz M.F."/>
            <person name="Zhang T."/>
        </authorList>
    </citation>
    <scope>NUCLEOTIDE SEQUENCE</scope>
    <source>
        <strain evidence="1">HKST-UBA01</strain>
    </source>
</reference>
<name>A0A955LGK2_UNCKA</name>
<dbReference type="InterPro" id="IPR034660">
    <property type="entry name" value="DinB/YfiT-like"/>
</dbReference>
<dbReference type="Proteomes" id="UP000701698">
    <property type="component" value="Unassembled WGS sequence"/>
</dbReference>
<reference evidence="1" key="1">
    <citation type="submission" date="2020-04" db="EMBL/GenBank/DDBJ databases">
        <authorList>
            <person name="Zhang T."/>
        </authorList>
    </citation>
    <scope>NUCLEOTIDE SEQUENCE</scope>
    <source>
        <strain evidence="1">HKST-UBA01</strain>
    </source>
</reference>
<evidence type="ECO:0008006" key="3">
    <source>
        <dbReference type="Google" id="ProtNLM"/>
    </source>
</evidence>
<sequence>MKQLDDAIEQFIKTAHHVTLSQEVYADGWSAKEIIAHLVFWHEYYVTVLKALANDEDPPLMEGTAEKNKFAAPIAKKNSREELLNRLVKAQQKFKKYIVLVKIPLIPYNKTAMKRPPKDYVSVIAKHVAKHEKDLHKALKK</sequence>
<organism evidence="1 2">
    <name type="scientific">candidate division WWE3 bacterium</name>
    <dbReference type="NCBI Taxonomy" id="2053526"/>
    <lineage>
        <taxon>Bacteria</taxon>
        <taxon>Katanobacteria</taxon>
    </lineage>
</organism>
<evidence type="ECO:0000313" key="1">
    <source>
        <dbReference type="EMBL" id="MCA9390169.1"/>
    </source>
</evidence>
<proteinExistence type="predicted"/>
<evidence type="ECO:0000313" key="2">
    <source>
        <dbReference type="Proteomes" id="UP000701698"/>
    </source>
</evidence>
<dbReference type="AlphaFoldDB" id="A0A955LGK2"/>
<gene>
    <name evidence="1" type="ORF">KC571_02090</name>
</gene>
<comment type="caution">
    <text evidence="1">The sequence shown here is derived from an EMBL/GenBank/DDBJ whole genome shotgun (WGS) entry which is preliminary data.</text>
</comment>
<protein>
    <recommendedName>
        <fullName evidence="3">DinB family protein</fullName>
    </recommendedName>
</protein>
<dbReference type="SUPFAM" id="SSF109854">
    <property type="entry name" value="DinB/YfiT-like putative metalloenzymes"/>
    <property type="match status" value="1"/>
</dbReference>
<dbReference type="EMBL" id="JAGQKX010000040">
    <property type="protein sequence ID" value="MCA9390169.1"/>
    <property type="molecule type" value="Genomic_DNA"/>
</dbReference>